<evidence type="ECO:0000313" key="1">
    <source>
        <dbReference type="EMBL" id="OEE58585.1"/>
    </source>
</evidence>
<reference evidence="1 2" key="1">
    <citation type="journal article" date="2012" name="Science">
        <title>Ecological populations of bacteria act as socially cohesive units of antibiotic production and resistance.</title>
        <authorList>
            <person name="Cordero O.X."/>
            <person name="Wildschutte H."/>
            <person name="Kirkup B."/>
            <person name="Proehl S."/>
            <person name="Ngo L."/>
            <person name="Hussain F."/>
            <person name="Le Roux F."/>
            <person name="Mincer T."/>
            <person name="Polz M.F."/>
        </authorList>
    </citation>
    <scope>NUCLEOTIDE SEQUENCE [LARGE SCALE GENOMIC DNA]</scope>
    <source>
        <strain evidence="1 2">FF-454</strain>
    </source>
</reference>
<protein>
    <submittedName>
        <fullName evidence="1">Uncharacterized protein</fullName>
    </submittedName>
</protein>
<evidence type="ECO:0000313" key="2">
    <source>
        <dbReference type="Proteomes" id="UP000095039"/>
    </source>
</evidence>
<accession>A0A1E5BZB0</accession>
<dbReference type="EMBL" id="AJWN02000092">
    <property type="protein sequence ID" value="OEE58585.1"/>
    <property type="molecule type" value="Genomic_DNA"/>
</dbReference>
<dbReference type="RefSeq" id="WP_016959845.1">
    <property type="nucleotide sequence ID" value="NZ_AJWN02000092.1"/>
</dbReference>
<name>A0A1E5BZB0_9GAMM</name>
<gene>
    <name evidence="1" type="ORF">A1OK_15120</name>
</gene>
<dbReference type="AlphaFoldDB" id="A0A1E5BZB0"/>
<dbReference type="Proteomes" id="UP000095039">
    <property type="component" value="Unassembled WGS sequence"/>
</dbReference>
<sequence>MSFAKVLAFFGLMFLNGCVGITDNTDKKVDDFYGRFHDNDVKEKYPYLKDEQRNKVGIREAWGEPLLIAKNAHGGERWIYPYKTFYKGIVVWAVVIPIPLKLPMGDLSVLVDFEQDNVKTMSRERIAGDTYACGPGIWIASALSPSHDNKFCWWDE</sequence>
<comment type="caution">
    <text evidence="1">The sequence shown here is derived from an EMBL/GenBank/DDBJ whole genome shotgun (WGS) entry which is preliminary data.</text>
</comment>
<keyword evidence="2" id="KW-1185">Reference proteome</keyword>
<organism evidence="1 2">
    <name type="scientific">Enterovibrio norvegicus FF-454</name>
    <dbReference type="NCBI Taxonomy" id="1185651"/>
    <lineage>
        <taxon>Bacteria</taxon>
        <taxon>Pseudomonadati</taxon>
        <taxon>Pseudomonadota</taxon>
        <taxon>Gammaproteobacteria</taxon>
        <taxon>Vibrionales</taxon>
        <taxon>Vibrionaceae</taxon>
        <taxon>Enterovibrio</taxon>
    </lineage>
</organism>
<proteinExistence type="predicted"/>